<dbReference type="InterPro" id="IPR001138">
    <property type="entry name" value="Zn2Cys6_DnaBD"/>
</dbReference>
<dbReference type="GO" id="GO:0005634">
    <property type="term" value="C:nucleus"/>
    <property type="evidence" value="ECO:0007669"/>
    <property type="project" value="UniProtKB-SubCell"/>
</dbReference>
<evidence type="ECO:0000313" key="9">
    <source>
        <dbReference type="Proteomes" id="UP001174691"/>
    </source>
</evidence>
<dbReference type="Gene3D" id="4.10.240.10">
    <property type="entry name" value="Zn(2)-C6 fungal-type DNA-binding domain"/>
    <property type="match status" value="1"/>
</dbReference>
<evidence type="ECO:0000313" key="8">
    <source>
        <dbReference type="EMBL" id="KAJ9142826.1"/>
    </source>
</evidence>
<evidence type="ECO:0000256" key="5">
    <source>
        <dbReference type="ARBA" id="ARBA00023242"/>
    </source>
</evidence>
<dbReference type="Proteomes" id="UP001174691">
    <property type="component" value="Unassembled WGS sequence"/>
</dbReference>
<dbReference type="SUPFAM" id="SSF57701">
    <property type="entry name" value="Zn2/Cys6 DNA-binding domain"/>
    <property type="match status" value="1"/>
</dbReference>
<gene>
    <name evidence="8" type="ORF">NKR19_g7125</name>
</gene>
<dbReference type="GO" id="GO:0006351">
    <property type="term" value="P:DNA-templated transcription"/>
    <property type="evidence" value="ECO:0007669"/>
    <property type="project" value="InterPro"/>
</dbReference>
<keyword evidence="2" id="KW-0479">Metal-binding</keyword>
<dbReference type="GO" id="GO:0003677">
    <property type="term" value="F:DNA binding"/>
    <property type="evidence" value="ECO:0007669"/>
    <property type="project" value="InterPro"/>
</dbReference>
<evidence type="ECO:0000256" key="2">
    <source>
        <dbReference type="ARBA" id="ARBA00022723"/>
    </source>
</evidence>
<dbReference type="CDD" id="cd00067">
    <property type="entry name" value="GAL4"/>
    <property type="match status" value="1"/>
</dbReference>
<keyword evidence="4" id="KW-0804">Transcription</keyword>
<dbReference type="PROSITE" id="PS50048">
    <property type="entry name" value="ZN2_CY6_FUNGAL_2"/>
    <property type="match status" value="1"/>
</dbReference>
<evidence type="ECO:0000259" key="7">
    <source>
        <dbReference type="PROSITE" id="PS50048"/>
    </source>
</evidence>
<keyword evidence="9" id="KW-1185">Reference proteome</keyword>
<name>A0AA38RJD5_9PEZI</name>
<dbReference type="GO" id="GO:0000981">
    <property type="term" value="F:DNA-binding transcription factor activity, RNA polymerase II-specific"/>
    <property type="evidence" value="ECO:0007669"/>
    <property type="project" value="InterPro"/>
</dbReference>
<sequence>MEHSLWQLADGGDIDSGSSRLSARGEDEEGLPPDDLPACISCRRRKSKCSRERPSCSQCIRLRAECIYITKQKPGLKAGAIDSLSSRLRVLEELLLDNVGNRKPQLAFLDVGADAADDHVLESGASASVGRVQTEAAQGSVMDGDLPPDATSQETGPRKRRRVDEADRWMNSADGPCMPPLPSLPVLEAMVEAHFRTLHHFMPILHETRFRAKLRDSQERERLAVLFHALVSTSIKYINLDEFKMTLEDVERQIRISRRAVMLNAMGSLSLENTQALVFLAFDYLGSGDVMKAWPIVGSLTRTANYLQLTKEAEDTSRKQPLLRSLIILGKPLDWTESESRRRLFWVIFLLDRICSITSGWHTSLTSSDVHRRLPCGGGLWAREEPVSTPFFGIWDKSAAKIGNSIANAPNMYPSSSPRAVEQPNTSSVADVDPSKLGALAHCIEATENLSQVTAFFLQQDVDFEDRREVKDWLTRFKELDLRLVHWKMFLPQQWQDSNVSRDASIVKMDPNLTLAHISHNTSMILLHQHIAYPPTSWKDLVKLPSSCSIETCQLAAVETASIVDKYLRHTGGIVNSQFAFCAFVAARILLVQWRSSEGSSLAPAFSSLLESLQIMSSRWLGCFAHRSENEPSQLRNHHAAAGGGAAGGGGGAAEGGLAARYASQLRDLQTRCASEANVAPAGLAEILLDCSLEGFVEKQTTLPAAEKRAQGGIAQYGRGRSSSMLSPPSINTPGRLPLPGPMGVNMSHGFGHIPPQPSLSEEDELAAMSQMLLEHQFLQMDRVIRLDGAEFFDGGNGLNMMS</sequence>
<evidence type="ECO:0000256" key="1">
    <source>
        <dbReference type="ARBA" id="ARBA00004123"/>
    </source>
</evidence>
<dbReference type="InterPro" id="IPR007219">
    <property type="entry name" value="XnlR_reg_dom"/>
</dbReference>
<dbReference type="SMART" id="SM00066">
    <property type="entry name" value="GAL4"/>
    <property type="match status" value="1"/>
</dbReference>
<dbReference type="InterPro" id="IPR036864">
    <property type="entry name" value="Zn2-C6_fun-type_DNA-bd_sf"/>
</dbReference>
<feature type="region of interest" description="Disordered" evidence="6">
    <location>
        <begin position="1"/>
        <end position="35"/>
    </location>
</feature>
<dbReference type="CDD" id="cd12148">
    <property type="entry name" value="fungal_TF_MHR"/>
    <property type="match status" value="1"/>
</dbReference>
<keyword evidence="3" id="KW-0805">Transcription regulation</keyword>
<evidence type="ECO:0000256" key="3">
    <source>
        <dbReference type="ARBA" id="ARBA00023015"/>
    </source>
</evidence>
<reference evidence="8" key="1">
    <citation type="submission" date="2022-07" db="EMBL/GenBank/DDBJ databases">
        <title>Fungi with potential for degradation of polypropylene.</title>
        <authorList>
            <person name="Gostincar C."/>
        </authorList>
    </citation>
    <scope>NUCLEOTIDE SEQUENCE</scope>
    <source>
        <strain evidence="8">EXF-13287</strain>
    </source>
</reference>
<dbReference type="Pfam" id="PF04082">
    <property type="entry name" value="Fungal_trans"/>
    <property type="match status" value="1"/>
</dbReference>
<proteinExistence type="predicted"/>
<feature type="region of interest" description="Disordered" evidence="6">
    <location>
        <begin position="126"/>
        <end position="163"/>
    </location>
</feature>
<comment type="subcellular location">
    <subcellularLocation>
        <location evidence="1">Nucleus</location>
    </subcellularLocation>
</comment>
<evidence type="ECO:0000256" key="4">
    <source>
        <dbReference type="ARBA" id="ARBA00023163"/>
    </source>
</evidence>
<dbReference type="PANTHER" id="PTHR47338">
    <property type="entry name" value="ZN(II)2CYS6 TRANSCRIPTION FACTOR (EUROFUNG)-RELATED"/>
    <property type="match status" value="1"/>
</dbReference>
<dbReference type="PROSITE" id="PS00463">
    <property type="entry name" value="ZN2_CY6_FUNGAL_1"/>
    <property type="match status" value="1"/>
</dbReference>
<comment type="caution">
    <text evidence="8">The sequence shown here is derived from an EMBL/GenBank/DDBJ whole genome shotgun (WGS) entry which is preliminary data.</text>
</comment>
<evidence type="ECO:0000256" key="6">
    <source>
        <dbReference type="SAM" id="MobiDB-lite"/>
    </source>
</evidence>
<dbReference type="SMART" id="SM00906">
    <property type="entry name" value="Fungal_trans"/>
    <property type="match status" value="1"/>
</dbReference>
<dbReference type="PANTHER" id="PTHR47338:SF23">
    <property type="entry name" value="ZN(II)2CYS6 TRANSCRIPTION FACTOR (EUROFUNG)"/>
    <property type="match status" value="1"/>
</dbReference>
<dbReference type="GO" id="GO:0008270">
    <property type="term" value="F:zinc ion binding"/>
    <property type="evidence" value="ECO:0007669"/>
    <property type="project" value="InterPro"/>
</dbReference>
<dbReference type="Pfam" id="PF00172">
    <property type="entry name" value="Zn_clus"/>
    <property type="match status" value="1"/>
</dbReference>
<accession>A0AA38RJD5</accession>
<feature type="domain" description="Zn(2)-C6 fungal-type" evidence="7">
    <location>
        <begin position="38"/>
        <end position="68"/>
    </location>
</feature>
<dbReference type="InterPro" id="IPR050815">
    <property type="entry name" value="TF_fung"/>
</dbReference>
<dbReference type="EMBL" id="JANBVN010000119">
    <property type="protein sequence ID" value="KAJ9142826.1"/>
    <property type="molecule type" value="Genomic_DNA"/>
</dbReference>
<organism evidence="8 9">
    <name type="scientific">Coniochaeta hoffmannii</name>
    <dbReference type="NCBI Taxonomy" id="91930"/>
    <lineage>
        <taxon>Eukaryota</taxon>
        <taxon>Fungi</taxon>
        <taxon>Dikarya</taxon>
        <taxon>Ascomycota</taxon>
        <taxon>Pezizomycotina</taxon>
        <taxon>Sordariomycetes</taxon>
        <taxon>Sordariomycetidae</taxon>
        <taxon>Coniochaetales</taxon>
        <taxon>Coniochaetaceae</taxon>
        <taxon>Coniochaeta</taxon>
    </lineage>
</organism>
<keyword evidence="5" id="KW-0539">Nucleus</keyword>
<protein>
    <submittedName>
        <fullName evidence="8">Fungal specific transcription factor</fullName>
    </submittedName>
</protein>
<dbReference type="AlphaFoldDB" id="A0AA38RJD5"/>